<evidence type="ECO:0000256" key="4">
    <source>
        <dbReference type="ARBA" id="ARBA00022801"/>
    </source>
</evidence>
<keyword evidence="6 8" id="KW-0443">Lipid metabolism</keyword>
<keyword evidence="4 8" id="KW-0378">Hydrolase</keyword>
<keyword evidence="7" id="KW-0325">Glycoprotein</keyword>
<dbReference type="PANTHER" id="PTHR10728:SF33">
    <property type="entry name" value="LYSOPHOSPHOLIPASE 1-RELATED"/>
    <property type="match status" value="1"/>
</dbReference>
<protein>
    <recommendedName>
        <fullName evidence="2 9">Lysophospholipase</fullName>
        <ecNumber evidence="2 9">3.1.1.5</ecNumber>
    </recommendedName>
</protein>
<dbReference type="AlphaFoldDB" id="M2R295"/>
<dbReference type="STRING" id="914234.M2R295"/>
<evidence type="ECO:0000256" key="9">
    <source>
        <dbReference type="RuleBase" id="RU362103"/>
    </source>
</evidence>
<evidence type="ECO:0000256" key="6">
    <source>
        <dbReference type="ARBA" id="ARBA00023098"/>
    </source>
</evidence>
<proteinExistence type="inferred from homology"/>
<evidence type="ECO:0000256" key="1">
    <source>
        <dbReference type="ARBA" id="ARBA00008780"/>
    </source>
</evidence>
<evidence type="ECO:0000313" key="11">
    <source>
        <dbReference type="EMBL" id="EMD38655.1"/>
    </source>
</evidence>
<dbReference type="Pfam" id="PF01735">
    <property type="entry name" value="PLA2_B"/>
    <property type="match status" value="1"/>
</dbReference>
<evidence type="ECO:0000256" key="3">
    <source>
        <dbReference type="ARBA" id="ARBA00022729"/>
    </source>
</evidence>
<evidence type="ECO:0000313" key="12">
    <source>
        <dbReference type="Proteomes" id="UP000016930"/>
    </source>
</evidence>
<comment type="catalytic activity">
    <reaction evidence="9">
        <text>a 1-acyl-sn-glycero-3-phosphocholine + H2O = sn-glycerol 3-phosphocholine + a fatty acid + H(+)</text>
        <dbReference type="Rhea" id="RHEA:15177"/>
        <dbReference type="ChEBI" id="CHEBI:15377"/>
        <dbReference type="ChEBI" id="CHEBI:15378"/>
        <dbReference type="ChEBI" id="CHEBI:16870"/>
        <dbReference type="ChEBI" id="CHEBI:28868"/>
        <dbReference type="ChEBI" id="CHEBI:58168"/>
        <dbReference type="EC" id="3.1.1.5"/>
    </reaction>
</comment>
<dbReference type="SUPFAM" id="SSF52151">
    <property type="entry name" value="FabD/lysophospholipase-like"/>
    <property type="match status" value="1"/>
</dbReference>
<dbReference type="EC" id="3.1.1.5" evidence="2 9"/>
<feature type="non-terminal residue" evidence="11">
    <location>
        <position position="1"/>
    </location>
</feature>
<dbReference type="Proteomes" id="UP000016930">
    <property type="component" value="Unassembled WGS sequence"/>
</dbReference>
<dbReference type="EMBL" id="KB445795">
    <property type="protein sequence ID" value="EMD38655.1"/>
    <property type="molecule type" value="Genomic_DNA"/>
</dbReference>
<keyword evidence="12" id="KW-1185">Reference proteome</keyword>
<organism evidence="11 12">
    <name type="scientific">Ceriporiopsis subvermispora (strain B)</name>
    <name type="common">White-rot fungus</name>
    <name type="synonym">Gelatoporia subvermispora</name>
    <dbReference type="NCBI Taxonomy" id="914234"/>
    <lineage>
        <taxon>Eukaryota</taxon>
        <taxon>Fungi</taxon>
        <taxon>Dikarya</taxon>
        <taxon>Basidiomycota</taxon>
        <taxon>Agaricomycotina</taxon>
        <taxon>Agaricomycetes</taxon>
        <taxon>Polyporales</taxon>
        <taxon>Gelatoporiaceae</taxon>
        <taxon>Gelatoporia</taxon>
    </lineage>
</organism>
<name>M2R295_CERS8</name>
<dbReference type="GO" id="GO:0004622">
    <property type="term" value="F:phosphatidylcholine lysophospholipase activity"/>
    <property type="evidence" value="ECO:0007669"/>
    <property type="project" value="UniProtKB-EC"/>
</dbReference>
<accession>M2R295</accession>
<dbReference type="PROSITE" id="PS51210">
    <property type="entry name" value="PLA2C"/>
    <property type="match status" value="1"/>
</dbReference>
<dbReference type="SMART" id="SM00022">
    <property type="entry name" value="PLAc"/>
    <property type="match status" value="1"/>
</dbReference>
<gene>
    <name evidence="11" type="ORF">CERSUDRAFT_153657</name>
</gene>
<evidence type="ECO:0000259" key="10">
    <source>
        <dbReference type="PROSITE" id="PS51210"/>
    </source>
</evidence>
<dbReference type="GO" id="GO:0005829">
    <property type="term" value="C:cytosol"/>
    <property type="evidence" value="ECO:0007669"/>
    <property type="project" value="TreeGrafter"/>
</dbReference>
<dbReference type="Gene3D" id="3.40.1090.10">
    <property type="entry name" value="Cytosolic phospholipase A2 catalytic domain"/>
    <property type="match status" value="1"/>
</dbReference>
<feature type="domain" description="PLA2c" evidence="10">
    <location>
        <begin position="35"/>
        <end position="501"/>
    </location>
</feature>
<evidence type="ECO:0000256" key="2">
    <source>
        <dbReference type="ARBA" id="ARBA00013274"/>
    </source>
</evidence>
<evidence type="ECO:0000256" key="5">
    <source>
        <dbReference type="ARBA" id="ARBA00022963"/>
    </source>
</evidence>
<dbReference type="GO" id="GO:0046475">
    <property type="term" value="P:glycerophospholipid catabolic process"/>
    <property type="evidence" value="ECO:0007669"/>
    <property type="project" value="TreeGrafter"/>
</dbReference>
<dbReference type="InterPro" id="IPR016035">
    <property type="entry name" value="Acyl_Trfase/lysoPLipase"/>
</dbReference>
<evidence type="ECO:0000256" key="8">
    <source>
        <dbReference type="PROSITE-ProRule" id="PRU00555"/>
    </source>
</evidence>
<sequence length="501" mass="52551">MLRLLVLSLLALSPWPVQVAAQAAAAVAYAPSLAPCPPGTSLLRETDPQHQSLSSGESAYIAARQTNVLPKAWSNYLDAVLFSLAESVVFPDYVSDIIGGSHGVPNLPTLGIATSGGGYRAAIFGAGVLNTIDGRNTTSVLAGTGGLLQAATYLAGLSGGGWLVGSLIQADFPTLPNLIFGNLTASENTWGGWNTQTDVLEPSSNATVVADYLVDLVEETLGKHAAGFPVTIADVWGRALSRHFVNGTNSVNILDDTFTHGAGLTFSSIANLPSFVSHEQPFPIILAESQSVHQNDTLILNLSSAAVPISNPKYEFNVFEFGSFDPMLSAFTPMKFLGSPNKSVCATGFDQICFVESVTSELFNGDNTSTAAFLSSPVGPVIELMQALVPEPGVELDVALVPNPFFGVAPETFLDTNETLLSLVDGGEDGEVIPIQPLLVKARGVDVIVAIDAASDTEDNFSDGSSMIGTQIRAAFFPASYSFPHVPANQSVFLAQGLTKR</sequence>
<dbReference type="InterPro" id="IPR002642">
    <property type="entry name" value="LysoPLipase_cat_dom"/>
</dbReference>
<dbReference type="PANTHER" id="PTHR10728">
    <property type="entry name" value="CYTOSOLIC PHOSPHOLIPASE A2"/>
    <property type="match status" value="1"/>
</dbReference>
<dbReference type="OrthoDB" id="4084751at2759"/>
<reference evidence="11 12" key="1">
    <citation type="journal article" date="2012" name="Proc. Natl. Acad. Sci. U.S.A.">
        <title>Comparative genomics of Ceriporiopsis subvermispora and Phanerochaete chrysosporium provide insight into selective ligninolysis.</title>
        <authorList>
            <person name="Fernandez-Fueyo E."/>
            <person name="Ruiz-Duenas F.J."/>
            <person name="Ferreira P."/>
            <person name="Floudas D."/>
            <person name="Hibbett D.S."/>
            <person name="Canessa P."/>
            <person name="Larrondo L.F."/>
            <person name="James T.Y."/>
            <person name="Seelenfreund D."/>
            <person name="Lobos S."/>
            <person name="Polanco R."/>
            <person name="Tello M."/>
            <person name="Honda Y."/>
            <person name="Watanabe T."/>
            <person name="Watanabe T."/>
            <person name="Ryu J.S."/>
            <person name="Kubicek C.P."/>
            <person name="Schmoll M."/>
            <person name="Gaskell J."/>
            <person name="Hammel K.E."/>
            <person name="St John F.J."/>
            <person name="Vanden Wymelenberg A."/>
            <person name="Sabat G."/>
            <person name="Splinter BonDurant S."/>
            <person name="Syed K."/>
            <person name="Yadav J.S."/>
            <person name="Doddapaneni H."/>
            <person name="Subramanian V."/>
            <person name="Lavin J.L."/>
            <person name="Oguiza J.A."/>
            <person name="Perez G."/>
            <person name="Pisabarro A.G."/>
            <person name="Ramirez L."/>
            <person name="Santoyo F."/>
            <person name="Master E."/>
            <person name="Coutinho P.M."/>
            <person name="Henrissat B."/>
            <person name="Lombard V."/>
            <person name="Magnuson J.K."/>
            <person name="Kuees U."/>
            <person name="Hori C."/>
            <person name="Igarashi K."/>
            <person name="Samejima M."/>
            <person name="Held B.W."/>
            <person name="Barry K.W."/>
            <person name="LaButti K.M."/>
            <person name="Lapidus A."/>
            <person name="Lindquist E.A."/>
            <person name="Lucas S.M."/>
            <person name="Riley R."/>
            <person name="Salamov A.A."/>
            <person name="Hoffmeister D."/>
            <person name="Schwenk D."/>
            <person name="Hadar Y."/>
            <person name="Yarden O."/>
            <person name="de Vries R.P."/>
            <person name="Wiebenga A."/>
            <person name="Stenlid J."/>
            <person name="Eastwood D."/>
            <person name="Grigoriev I.V."/>
            <person name="Berka R.M."/>
            <person name="Blanchette R.A."/>
            <person name="Kersten P."/>
            <person name="Martinez A.T."/>
            <person name="Vicuna R."/>
            <person name="Cullen D."/>
        </authorList>
    </citation>
    <scope>NUCLEOTIDE SEQUENCE [LARGE SCALE GENOMIC DNA]</scope>
    <source>
        <strain evidence="11 12">B</strain>
    </source>
</reference>
<evidence type="ECO:0000256" key="7">
    <source>
        <dbReference type="ARBA" id="ARBA00023180"/>
    </source>
</evidence>
<dbReference type="HOGENOM" id="CLU_014602_1_0_1"/>
<dbReference type="GO" id="GO:0004623">
    <property type="term" value="F:phospholipase A2 activity"/>
    <property type="evidence" value="ECO:0007669"/>
    <property type="project" value="TreeGrafter"/>
</dbReference>
<feature type="signal peptide" evidence="9">
    <location>
        <begin position="1"/>
        <end position="21"/>
    </location>
</feature>
<comment type="similarity">
    <text evidence="1 9">Belongs to the lysophospholipase family.</text>
</comment>
<keyword evidence="5 8" id="KW-0442">Lipid degradation</keyword>
<keyword evidence="3 9" id="KW-0732">Signal</keyword>
<feature type="chain" id="PRO_5005140129" description="Lysophospholipase" evidence="9">
    <location>
        <begin position="22"/>
        <end position="501"/>
    </location>
</feature>